<dbReference type="Proteomes" id="UP001054252">
    <property type="component" value="Unassembled WGS sequence"/>
</dbReference>
<comment type="caution">
    <text evidence="1">The sequence shown here is derived from an EMBL/GenBank/DDBJ whole genome shotgun (WGS) entry which is preliminary data.</text>
</comment>
<evidence type="ECO:0000313" key="1">
    <source>
        <dbReference type="EMBL" id="GKU87440.1"/>
    </source>
</evidence>
<keyword evidence="2" id="KW-1185">Reference proteome</keyword>
<sequence>MSTKPLSALTYLTAHSLSSLLHSSSSSTQATPIYRREHSPLFLLSVAYNILESPILELCIRLQSVLQRVSTATPCLGRGMDAANSCKARLFGVPCHARTRVRARTRVPVAAVAAALCHDGLDLVPELTLRDNLPLPL</sequence>
<dbReference type="EMBL" id="BPVZ01000002">
    <property type="protein sequence ID" value="GKU87440.1"/>
    <property type="molecule type" value="Genomic_DNA"/>
</dbReference>
<dbReference type="AlphaFoldDB" id="A0AAV5HL09"/>
<protein>
    <submittedName>
        <fullName evidence="1">Uncharacterized protein</fullName>
    </submittedName>
</protein>
<reference evidence="1 2" key="1">
    <citation type="journal article" date="2021" name="Commun. Biol.">
        <title>The genome of Shorea leprosula (Dipterocarpaceae) highlights the ecological relevance of drought in aseasonal tropical rainforests.</title>
        <authorList>
            <person name="Ng K.K.S."/>
            <person name="Kobayashi M.J."/>
            <person name="Fawcett J.A."/>
            <person name="Hatakeyama M."/>
            <person name="Paape T."/>
            <person name="Ng C.H."/>
            <person name="Ang C.C."/>
            <person name="Tnah L.H."/>
            <person name="Lee C.T."/>
            <person name="Nishiyama T."/>
            <person name="Sese J."/>
            <person name="O'Brien M.J."/>
            <person name="Copetti D."/>
            <person name="Mohd Noor M.I."/>
            <person name="Ong R.C."/>
            <person name="Putra M."/>
            <person name="Sireger I.Z."/>
            <person name="Indrioko S."/>
            <person name="Kosugi Y."/>
            <person name="Izuno A."/>
            <person name="Isagi Y."/>
            <person name="Lee S.L."/>
            <person name="Shimizu K.K."/>
        </authorList>
    </citation>
    <scope>NUCLEOTIDE SEQUENCE [LARGE SCALE GENOMIC DNA]</scope>
    <source>
        <strain evidence="1">214</strain>
    </source>
</reference>
<proteinExistence type="predicted"/>
<organism evidence="1 2">
    <name type="scientific">Rubroshorea leprosula</name>
    <dbReference type="NCBI Taxonomy" id="152421"/>
    <lineage>
        <taxon>Eukaryota</taxon>
        <taxon>Viridiplantae</taxon>
        <taxon>Streptophyta</taxon>
        <taxon>Embryophyta</taxon>
        <taxon>Tracheophyta</taxon>
        <taxon>Spermatophyta</taxon>
        <taxon>Magnoliopsida</taxon>
        <taxon>eudicotyledons</taxon>
        <taxon>Gunneridae</taxon>
        <taxon>Pentapetalae</taxon>
        <taxon>rosids</taxon>
        <taxon>malvids</taxon>
        <taxon>Malvales</taxon>
        <taxon>Dipterocarpaceae</taxon>
        <taxon>Rubroshorea</taxon>
    </lineage>
</organism>
<evidence type="ECO:0000313" key="2">
    <source>
        <dbReference type="Proteomes" id="UP001054252"/>
    </source>
</evidence>
<accession>A0AAV5HL09</accession>
<name>A0AAV5HL09_9ROSI</name>
<gene>
    <name evidence="1" type="ORF">SLEP1_g1835</name>
</gene>